<feature type="transmembrane region" description="Helical" evidence="3">
    <location>
        <begin position="7"/>
        <end position="26"/>
    </location>
</feature>
<evidence type="ECO:0000313" key="6">
    <source>
        <dbReference type="Proteomes" id="UP000008311"/>
    </source>
</evidence>
<organism evidence="5 6">
    <name type="scientific">Ricinus communis</name>
    <name type="common">Castor bean</name>
    <dbReference type="NCBI Taxonomy" id="3988"/>
    <lineage>
        <taxon>Eukaryota</taxon>
        <taxon>Viridiplantae</taxon>
        <taxon>Streptophyta</taxon>
        <taxon>Embryophyta</taxon>
        <taxon>Tracheophyta</taxon>
        <taxon>Spermatophyta</taxon>
        <taxon>Magnoliopsida</taxon>
        <taxon>eudicotyledons</taxon>
        <taxon>Gunneridae</taxon>
        <taxon>Pentapetalae</taxon>
        <taxon>rosids</taxon>
        <taxon>fabids</taxon>
        <taxon>Malpighiales</taxon>
        <taxon>Euphorbiaceae</taxon>
        <taxon>Acalyphoideae</taxon>
        <taxon>Acalypheae</taxon>
        <taxon>Ricinus</taxon>
    </lineage>
</organism>
<evidence type="ECO:0000259" key="4">
    <source>
        <dbReference type="Pfam" id="PF08263"/>
    </source>
</evidence>
<name>B9T3U7_RICCO</name>
<keyword evidence="3" id="KW-1133">Transmembrane helix</keyword>
<dbReference type="SUPFAM" id="SSF52058">
    <property type="entry name" value="L domain-like"/>
    <property type="match status" value="1"/>
</dbReference>
<dbReference type="PROSITE" id="PS51450">
    <property type="entry name" value="LRR"/>
    <property type="match status" value="1"/>
</dbReference>
<keyword evidence="3" id="KW-0812">Transmembrane</keyword>
<proteinExistence type="predicted"/>
<evidence type="ECO:0000256" key="3">
    <source>
        <dbReference type="SAM" id="Phobius"/>
    </source>
</evidence>
<evidence type="ECO:0000256" key="2">
    <source>
        <dbReference type="ARBA" id="ARBA00022737"/>
    </source>
</evidence>
<evidence type="ECO:0000313" key="5">
    <source>
        <dbReference type="EMBL" id="EEF29473.1"/>
    </source>
</evidence>
<evidence type="ECO:0000256" key="1">
    <source>
        <dbReference type="ARBA" id="ARBA00022614"/>
    </source>
</evidence>
<keyword evidence="6" id="KW-1185">Reference proteome</keyword>
<dbReference type="InterPro" id="IPR013210">
    <property type="entry name" value="LRR_N_plant-typ"/>
</dbReference>
<dbReference type="InterPro" id="IPR032675">
    <property type="entry name" value="LRR_dom_sf"/>
</dbReference>
<keyword evidence="2" id="KW-0677">Repeat</keyword>
<protein>
    <recommendedName>
        <fullName evidence="4">Leucine-rich repeat-containing N-terminal plant-type domain-containing protein</fullName>
    </recommendedName>
</protein>
<keyword evidence="3" id="KW-0472">Membrane</keyword>
<dbReference type="Pfam" id="PF00560">
    <property type="entry name" value="LRR_1"/>
    <property type="match status" value="1"/>
</dbReference>
<gene>
    <name evidence="5" type="ORF">RCOM_1318370</name>
</gene>
<keyword evidence="1" id="KW-0433">Leucine-rich repeat</keyword>
<dbReference type="EMBL" id="EQ974433">
    <property type="protein sequence ID" value="EEF29473.1"/>
    <property type="molecule type" value="Genomic_DNA"/>
</dbReference>
<dbReference type="InterPro" id="IPR001611">
    <property type="entry name" value="Leu-rich_rpt"/>
</dbReference>
<dbReference type="Pfam" id="PF13516">
    <property type="entry name" value="LRR_6"/>
    <property type="match status" value="2"/>
</dbReference>
<dbReference type="AlphaFoldDB" id="B9T3U7"/>
<dbReference type="Pfam" id="PF08263">
    <property type="entry name" value="LRRNT_2"/>
    <property type="match status" value="1"/>
</dbReference>
<dbReference type="Proteomes" id="UP000008311">
    <property type="component" value="Unassembled WGS sequence"/>
</dbReference>
<dbReference type="InterPro" id="IPR046959">
    <property type="entry name" value="PRK1-6/SRF4-like"/>
</dbReference>
<dbReference type="PANTHER" id="PTHR48007:SF4">
    <property type="entry name" value="LEUCINE-RICH REPEAT RECEPTOR-LIKE PROTEIN KINASE PXC1"/>
    <property type="match status" value="1"/>
</dbReference>
<dbReference type="Gene3D" id="3.80.10.10">
    <property type="entry name" value="Ribonuclease Inhibitor"/>
    <property type="match status" value="1"/>
</dbReference>
<sequence>MVSPKDGIYSFGCYILLLLMIIPLQARELASKQSISNDEVVRLLAFKQSSVQYYPNKSLANWTANSPTSCSCFGVFCSADGHATSLNLSSTDLIGSLHLPDLTALPSLKHLSLSGNSFSAGDLSAFTATLCVLETIDLSSNNISDPLPGKSFLSSCNYLAFVNLSHNSIPGGVLQFGPSLLQLDLSENHISDSTFLTRSLSICQNLNYLNFSGDTY</sequence>
<accession>B9T3U7</accession>
<dbReference type="InParanoid" id="B9T3U7"/>
<reference evidence="6" key="1">
    <citation type="journal article" date="2010" name="Nat. Biotechnol.">
        <title>Draft genome sequence of the oilseed species Ricinus communis.</title>
        <authorList>
            <person name="Chan A.P."/>
            <person name="Crabtree J."/>
            <person name="Zhao Q."/>
            <person name="Lorenzi H."/>
            <person name="Orvis J."/>
            <person name="Puiu D."/>
            <person name="Melake-Berhan A."/>
            <person name="Jones K.M."/>
            <person name="Redman J."/>
            <person name="Chen G."/>
            <person name="Cahoon E.B."/>
            <person name="Gedil M."/>
            <person name="Stanke M."/>
            <person name="Haas B.J."/>
            <person name="Wortman J.R."/>
            <person name="Fraser-Liggett C.M."/>
            <person name="Ravel J."/>
            <person name="Rabinowicz P.D."/>
        </authorList>
    </citation>
    <scope>NUCLEOTIDE SEQUENCE [LARGE SCALE GENOMIC DNA]</scope>
    <source>
        <strain evidence="6">cv. Hale</strain>
    </source>
</reference>
<dbReference type="PANTHER" id="PTHR48007">
    <property type="entry name" value="LEUCINE-RICH REPEAT RECEPTOR-LIKE PROTEIN KINASE PXC1"/>
    <property type="match status" value="1"/>
</dbReference>
<dbReference type="eggNOG" id="ENOG502QQ5H">
    <property type="taxonomic scope" value="Eukaryota"/>
</dbReference>
<feature type="domain" description="Leucine-rich repeat-containing N-terminal plant-type" evidence="4">
    <location>
        <begin position="37"/>
        <end position="78"/>
    </location>
</feature>